<name>A0A642UW02_DIURU</name>
<dbReference type="OMA" id="FIQLVFH"/>
<keyword evidence="5" id="KW-1185">Reference proteome</keyword>
<dbReference type="AlphaFoldDB" id="A0A642UW02"/>
<evidence type="ECO:0000259" key="3">
    <source>
        <dbReference type="Pfam" id="PF08508"/>
    </source>
</evidence>
<dbReference type="VEuPathDB" id="FungiDB:DIURU_001122"/>
<dbReference type="PANTHER" id="PTHR39405">
    <property type="entry name" value="DSC E3 UBIQUITIN LIGASE COMPLEX SUBUNIT 4"/>
    <property type="match status" value="1"/>
</dbReference>
<feature type="compositionally biased region" description="Pro residues" evidence="1">
    <location>
        <begin position="227"/>
        <end position="237"/>
    </location>
</feature>
<keyword evidence="2" id="KW-0812">Transmembrane</keyword>
<evidence type="ECO:0000256" key="2">
    <source>
        <dbReference type="SAM" id="Phobius"/>
    </source>
</evidence>
<dbReference type="GO" id="GO:0005783">
    <property type="term" value="C:endoplasmic reticulum"/>
    <property type="evidence" value="ECO:0007669"/>
    <property type="project" value="TreeGrafter"/>
</dbReference>
<organism evidence="4 5">
    <name type="scientific">Diutina rugosa</name>
    <name type="common">Yeast</name>
    <name type="synonym">Candida rugosa</name>
    <dbReference type="NCBI Taxonomy" id="5481"/>
    <lineage>
        <taxon>Eukaryota</taxon>
        <taxon>Fungi</taxon>
        <taxon>Dikarya</taxon>
        <taxon>Ascomycota</taxon>
        <taxon>Saccharomycotina</taxon>
        <taxon>Pichiomycetes</taxon>
        <taxon>Debaryomycetaceae</taxon>
        <taxon>Diutina</taxon>
    </lineage>
</organism>
<protein>
    <recommendedName>
        <fullName evidence="3">DUF1746 domain-containing protein</fullName>
    </recommendedName>
</protein>
<gene>
    <name evidence="4" type="ORF">DIURU_001122</name>
</gene>
<reference evidence="4 5" key="1">
    <citation type="submission" date="2019-07" db="EMBL/GenBank/DDBJ databases">
        <title>Genome assembly of two rare yeast pathogens: Diutina rugosa and Trichomonascus ciferrii.</title>
        <authorList>
            <person name="Mixao V."/>
            <person name="Saus E."/>
            <person name="Hansen A."/>
            <person name="Lass-Flor C."/>
            <person name="Gabaldon T."/>
        </authorList>
    </citation>
    <scope>NUCLEOTIDE SEQUENCE [LARGE SCALE GENOMIC DNA]</scope>
    <source>
        <strain evidence="4 5">CBS 613</strain>
    </source>
</reference>
<dbReference type="EMBL" id="SWFT01000035">
    <property type="protein sequence ID" value="KAA8906384.1"/>
    <property type="molecule type" value="Genomic_DNA"/>
</dbReference>
<dbReference type="GO" id="GO:0044695">
    <property type="term" value="C:Dsc E3 ubiquitin ligase complex"/>
    <property type="evidence" value="ECO:0007669"/>
    <property type="project" value="InterPro"/>
</dbReference>
<dbReference type="Proteomes" id="UP000449547">
    <property type="component" value="Unassembled WGS sequence"/>
</dbReference>
<sequence length="245" mass="27360">MDFSSQYPTVAEADLHNAEVLTKRKRYFLGEIRGQALVLGYLLSVFIYLRDSYSFSLILRLGSQWIASAHLPPEVQINATEEFKQATSKKTLILILMAAGYSMFNHLIFGGPREGRENHGGLTLQFIGDHGRPWGRTTLLLFDVVWLACSLLYFLLEQTVDDSEVTSSRHVTREDGDGYTGQVELLTLDPVKQIRDVLNYQITMANSIHFPGINRGTGGATENTTQQPPPPPQPVPGFFPSQAFV</sequence>
<dbReference type="InterPro" id="IPR038967">
    <property type="entry name" value="Dsc4-like"/>
</dbReference>
<comment type="caution">
    <text evidence="4">The sequence shown here is derived from an EMBL/GenBank/DDBJ whole genome shotgun (WGS) entry which is preliminary data.</text>
</comment>
<dbReference type="OrthoDB" id="5428737at2759"/>
<accession>A0A642UW02</accession>
<feature type="domain" description="DUF1746" evidence="3">
    <location>
        <begin position="38"/>
        <end position="152"/>
    </location>
</feature>
<keyword evidence="2" id="KW-1133">Transmembrane helix</keyword>
<dbReference type="GeneID" id="54779775"/>
<dbReference type="Pfam" id="PF08508">
    <property type="entry name" value="DUF1746"/>
    <property type="match status" value="1"/>
</dbReference>
<dbReference type="InterPro" id="IPR013715">
    <property type="entry name" value="DUF1746"/>
</dbReference>
<proteinExistence type="predicted"/>
<dbReference type="PANTHER" id="PTHR39405:SF1">
    <property type="entry name" value="DSC E3 UBIQUITIN LIGASE COMPLEX SUBUNIT 4"/>
    <property type="match status" value="1"/>
</dbReference>
<evidence type="ECO:0000313" key="5">
    <source>
        <dbReference type="Proteomes" id="UP000449547"/>
    </source>
</evidence>
<dbReference type="GO" id="GO:0032933">
    <property type="term" value="P:SREBP signaling pathway"/>
    <property type="evidence" value="ECO:0007669"/>
    <property type="project" value="InterPro"/>
</dbReference>
<evidence type="ECO:0000313" key="4">
    <source>
        <dbReference type="EMBL" id="KAA8906384.1"/>
    </source>
</evidence>
<keyword evidence="2" id="KW-0472">Membrane</keyword>
<feature type="transmembrane region" description="Helical" evidence="2">
    <location>
        <begin position="139"/>
        <end position="156"/>
    </location>
</feature>
<feature type="transmembrane region" description="Helical" evidence="2">
    <location>
        <begin position="32"/>
        <end position="49"/>
    </location>
</feature>
<dbReference type="RefSeq" id="XP_034014145.1">
    <property type="nucleotide sequence ID" value="XM_034153632.1"/>
</dbReference>
<feature type="region of interest" description="Disordered" evidence="1">
    <location>
        <begin position="213"/>
        <end position="245"/>
    </location>
</feature>
<feature type="transmembrane region" description="Helical" evidence="2">
    <location>
        <begin position="91"/>
        <end position="109"/>
    </location>
</feature>
<evidence type="ECO:0000256" key="1">
    <source>
        <dbReference type="SAM" id="MobiDB-lite"/>
    </source>
</evidence>